<evidence type="ECO:0000313" key="2">
    <source>
        <dbReference type="Proteomes" id="UP000265300"/>
    </source>
</evidence>
<keyword evidence="1" id="KW-0812">Transmembrane</keyword>
<dbReference type="RefSeq" id="XP_007462623.1">
    <property type="nucleotide sequence ID" value="XM_007462561.1"/>
</dbReference>
<reference evidence="3" key="1">
    <citation type="submission" date="2025-08" db="UniProtKB">
        <authorList>
            <consortium name="RefSeq"/>
        </authorList>
    </citation>
    <scope>IDENTIFICATION</scope>
</reference>
<name>A0A340XMH5_LIPVE</name>
<dbReference type="OrthoDB" id="9443769at2759"/>
<keyword evidence="1" id="KW-0472">Membrane</keyword>
<dbReference type="InParanoid" id="A0A340XMH5"/>
<proteinExistence type="predicted"/>
<keyword evidence="1" id="KW-1133">Transmembrane helix</keyword>
<keyword evidence="2" id="KW-1185">Reference proteome</keyword>
<protein>
    <submittedName>
        <fullName evidence="3">LOW QUALITY PROTEIN: epididymal secretory protein E3-beta</fullName>
    </submittedName>
</protein>
<dbReference type="Gene3D" id="3.10.130.10">
    <property type="entry name" value="Ribonuclease A-like domain"/>
    <property type="match status" value="1"/>
</dbReference>
<evidence type="ECO:0000256" key="1">
    <source>
        <dbReference type="SAM" id="Phobius"/>
    </source>
</evidence>
<dbReference type="AlphaFoldDB" id="A0A340XMH5"/>
<dbReference type="PANTHER" id="PTHR16788:SF0">
    <property type="entry name" value="EPIDIDYMAL SECRETORY PROTEIN E3-BETA"/>
    <property type="match status" value="1"/>
</dbReference>
<dbReference type="PANTHER" id="PTHR16788">
    <property type="entry name" value="EPIDIDYMAL SECRETORY PROTEIN E3 ALPHA"/>
    <property type="match status" value="1"/>
</dbReference>
<accession>A0A340XMH5</accession>
<dbReference type="InterPro" id="IPR036816">
    <property type="entry name" value="RNaseA-like_dom_sf"/>
</dbReference>
<dbReference type="SUPFAM" id="SSF54076">
    <property type="entry name" value="RNase A-like"/>
    <property type="match status" value="1"/>
</dbReference>
<feature type="transmembrane region" description="Helical" evidence="1">
    <location>
        <begin position="12"/>
        <end position="31"/>
    </location>
</feature>
<dbReference type="InterPro" id="IPR042402">
    <property type="entry name" value="EDDM3A/EDDM3B"/>
</dbReference>
<sequence>MWVALVTEVASSLKVLGPLLALLFPLCGLLVHSQNVSWREFVKQHHPSTNWEFSKYKCSDLMREGGVSKDKNYHIFVYTVWHKIEHICIRNWRGHYRNVYIWAPYPFKTLKCYRKNSKNNYTDYKSYSYIEFHCGMNGFVDGIEDMQLLEDISN</sequence>
<dbReference type="GeneID" id="103089018"/>
<evidence type="ECO:0000313" key="3">
    <source>
        <dbReference type="RefSeq" id="XP_007462623.1"/>
    </source>
</evidence>
<dbReference type="Proteomes" id="UP000265300">
    <property type="component" value="Unplaced"/>
</dbReference>
<gene>
    <name evidence="3" type="primary">EDDM3B</name>
</gene>
<organism evidence="2 3">
    <name type="scientific">Lipotes vexillifer</name>
    <name type="common">Yangtze river dolphin</name>
    <dbReference type="NCBI Taxonomy" id="118797"/>
    <lineage>
        <taxon>Eukaryota</taxon>
        <taxon>Metazoa</taxon>
        <taxon>Chordata</taxon>
        <taxon>Craniata</taxon>
        <taxon>Vertebrata</taxon>
        <taxon>Euteleostomi</taxon>
        <taxon>Mammalia</taxon>
        <taxon>Eutheria</taxon>
        <taxon>Laurasiatheria</taxon>
        <taxon>Artiodactyla</taxon>
        <taxon>Whippomorpha</taxon>
        <taxon>Cetacea</taxon>
        <taxon>Odontoceti</taxon>
        <taxon>Lipotidae</taxon>
        <taxon>Lipotes</taxon>
    </lineage>
</organism>
<dbReference type="KEGG" id="lve:103089018"/>
<dbReference type="FunCoup" id="A0A340XMH5">
    <property type="interactions" value="4"/>
</dbReference>
<dbReference type="CTD" id="64184"/>